<organism evidence="8">
    <name type="scientific">marine metagenome</name>
    <dbReference type="NCBI Taxonomy" id="408172"/>
    <lineage>
        <taxon>unclassified sequences</taxon>
        <taxon>metagenomes</taxon>
        <taxon>ecological metagenomes</taxon>
    </lineage>
</organism>
<feature type="non-terminal residue" evidence="8">
    <location>
        <position position="1"/>
    </location>
</feature>
<dbReference type="InterPro" id="IPR000297">
    <property type="entry name" value="PPIase_PpiC"/>
</dbReference>
<dbReference type="GO" id="GO:0043165">
    <property type="term" value="P:Gram-negative-bacterium-type cell outer membrane assembly"/>
    <property type="evidence" value="ECO:0007669"/>
    <property type="project" value="InterPro"/>
</dbReference>
<gene>
    <name evidence="8" type="ORF">METZ01_LOCUS29001</name>
</gene>
<dbReference type="InterPro" id="IPR046357">
    <property type="entry name" value="PPIase_dom_sf"/>
</dbReference>
<evidence type="ECO:0000256" key="3">
    <source>
        <dbReference type="ARBA" id="ARBA00022764"/>
    </source>
</evidence>
<dbReference type="HAMAP" id="MF_01183">
    <property type="entry name" value="Chaperone_SurA"/>
    <property type="match status" value="1"/>
</dbReference>
<evidence type="ECO:0000256" key="6">
    <source>
        <dbReference type="ARBA" id="ARBA00023235"/>
    </source>
</evidence>
<dbReference type="GO" id="GO:0050821">
    <property type="term" value="P:protein stabilization"/>
    <property type="evidence" value="ECO:0007669"/>
    <property type="project" value="InterPro"/>
</dbReference>
<dbReference type="PROSITE" id="PS50198">
    <property type="entry name" value="PPIC_PPIASE_2"/>
    <property type="match status" value="2"/>
</dbReference>
<reference evidence="8" key="1">
    <citation type="submission" date="2018-05" db="EMBL/GenBank/DDBJ databases">
        <authorList>
            <person name="Lanie J.A."/>
            <person name="Ng W.-L."/>
            <person name="Kazmierczak K.M."/>
            <person name="Andrzejewski T.M."/>
            <person name="Davidsen T.M."/>
            <person name="Wayne K.J."/>
            <person name="Tettelin H."/>
            <person name="Glass J.I."/>
            <person name="Rusch D."/>
            <person name="Podicherti R."/>
            <person name="Tsui H.-C.T."/>
            <person name="Winkler M.E."/>
        </authorList>
    </citation>
    <scope>NUCLEOTIDE SEQUENCE</scope>
</reference>
<feature type="domain" description="PpiC" evidence="7">
    <location>
        <begin position="267"/>
        <end position="366"/>
    </location>
</feature>
<dbReference type="Gene3D" id="3.10.50.40">
    <property type="match status" value="2"/>
</dbReference>
<keyword evidence="6" id="KW-0413">Isomerase</keyword>
<accession>A0A381QDI7</accession>
<dbReference type="InterPro" id="IPR050280">
    <property type="entry name" value="OMP_Chaperone_SurA"/>
</dbReference>
<dbReference type="Pfam" id="PF09312">
    <property type="entry name" value="SurA_N"/>
    <property type="match status" value="1"/>
</dbReference>
<dbReference type="InterPro" id="IPR023034">
    <property type="entry name" value="PPIase_SurA"/>
</dbReference>
<protein>
    <recommendedName>
        <fullName evidence="7">PpiC domain-containing protein</fullName>
    </recommendedName>
</protein>
<dbReference type="EMBL" id="UINC01001267">
    <property type="protein sequence ID" value="SUZ76147.1"/>
    <property type="molecule type" value="Genomic_DNA"/>
</dbReference>
<dbReference type="SUPFAM" id="SSF54534">
    <property type="entry name" value="FKBP-like"/>
    <property type="match status" value="2"/>
</dbReference>
<keyword evidence="3" id="KW-0574">Periplasm</keyword>
<evidence type="ECO:0000259" key="7">
    <source>
        <dbReference type="PROSITE" id="PS50198"/>
    </source>
</evidence>
<keyword evidence="1" id="KW-0732">Signal</keyword>
<dbReference type="PROSITE" id="PS01096">
    <property type="entry name" value="PPIC_PPIASE_1"/>
    <property type="match status" value="1"/>
</dbReference>
<evidence type="ECO:0000256" key="2">
    <source>
        <dbReference type="ARBA" id="ARBA00022737"/>
    </source>
</evidence>
<proteinExistence type="inferred from homology"/>
<dbReference type="InterPro" id="IPR023058">
    <property type="entry name" value="PPIase_PpiC_CS"/>
</dbReference>
<dbReference type="InterPro" id="IPR027304">
    <property type="entry name" value="Trigger_fact/SurA_dom_sf"/>
</dbReference>
<dbReference type="GO" id="GO:0030288">
    <property type="term" value="C:outer membrane-bounded periplasmic space"/>
    <property type="evidence" value="ECO:0007669"/>
    <property type="project" value="InterPro"/>
</dbReference>
<dbReference type="InterPro" id="IPR015391">
    <property type="entry name" value="SurA_N"/>
</dbReference>
<dbReference type="GO" id="GO:0051082">
    <property type="term" value="F:unfolded protein binding"/>
    <property type="evidence" value="ECO:0007669"/>
    <property type="project" value="InterPro"/>
</dbReference>
<dbReference type="PANTHER" id="PTHR47637:SF1">
    <property type="entry name" value="CHAPERONE SURA"/>
    <property type="match status" value="1"/>
</dbReference>
<dbReference type="GO" id="GO:0042277">
    <property type="term" value="F:peptide binding"/>
    <property type="evidence" value="ECO:0007669"/>
    <property type="project" value="InterPro"/>
</dbReference>
<evidence type="ECO:0000256" key="5">
    <source>
        <dbReference type="ARBA" id="ARBA00023186"/>
    </source>
</evidence>
<dbReference type="GO" id="GO:0006457">
    <property type="term" value="P:protein folding"/>
    <property type="evidence" value="ECO:0007669"/>
    <property type="project" value="InterPro"/>
</dbReference>
<evidence type="ECO:0000313" key="8">
    <source>
        <dbReference type="EMBL" id="SUZ76147.1"/>
    </source>
</evidence>
<dbReference type="PANTHER" id="PTHR47637">
    <property type="entry name" value="CHAPERONE SURA"/>
    <property type="match status" value="1"/>
</dbReference>
<sequence>VSLHAVIEEVDAIAAIVDDDVVLVSELLNRYELFVERIKQSGTSEVPPRETVLSQLMERLVIESLQIQEAERRGIIIDDEMLTEAVTSFAGQNGMDLDGFQKSLADEGVSYRSFREDIRREMLLGRVQRDMVNRQIYITEQDVADLRGSPFFREWVSDQYRVGHILLRIDDPLSDIAVSAAKDMAVDILSKLRAGEEFGKLAIAHSAGSTALEGGDLGWRRAAELPSLFSETVIELEIGETPDPITNSLGIHIIQLLDKRGASMQKELRTQVRHILVQPSEIKSDESARSEIDRVRERVLAGEDFADVAREVSDDAGSALAGGDLGWRDSADFVDEFRAVMDAIPENEISDVFRSQFGWHILQVLGRREDDMSEESLNDMALQILHNRRYDEKLEEWLKQIRDEAYVQIRLNED</sequence>
<keyword evidence="4" id="KW-0697">Rotamase</keyword>
<evidence type="ECO:0000256" key="1">
    <source>
        <dbReference type="ARBA" id="ARBA00022729"/>
    </source>
</evidence>
<keyword evidence="2" id="KW-0677">Repeat</keyword>
<dbReference type="Gene3D" id="1.10.4030.10">
    <property type="entry name" value="Porin chaperone SurA, peptide-binding domain"/>
    <property type="match status" value="1"/>
</dbReference>
<feature type="domain" description="PpiC" evidence="7">
    <location>
        <begin position="157"/>
        <end position="258"/>
    </location>
</feature>
<evidence type="ECO:0000256" key="4">
    <source>
        <dbReference type="ARBA" id="ARBA00023110"/>
    </source>
</evidence>
<dbReference type="GO" id="GO:0003755">
    <property type="term" value="F:peptidyl-prolyl cis-trans isomerase activity"/>
    <property type="evidence" value="ECO:0007669"/>
    <property type="project" value="UniProtKB-KW"/>
</dbReference>
<dbReference type="AlphaFoldDB" id="A0A381QDI7"/>
<dbReference type="Pfam" id="PF00639">
    <property type="entry name" value="Rotamase"/>
    <property type="match status" value="2"/>
</dbReference>
<dbReference type="SUPFAM" id="SSF109998">
    <property type="entry name" value="Triger factor/SurA peptide-binding domain-like"/>
    <property type="match status" value="1"/>
</dbReference>
<keyword evidence="5" id="KW-0143">Chaperone</keyword>
<name>A0A381QDI7_9ZZZZ</name>